<organism evidence="9 10">
    <name type="scientific">Allacma fusca</name>
    <dbReference type="NCBI Taxonomy" id="39272"/>
    <lineage>
        <taxon>Eukaryota</taxon>
        <taxon>Metazoa</taxon>
        <taxon>Ecdysozoa</taxon>
        <taxon>Arthropoda</taxon>
        <taxon>Hexapoda</taxon>
        <taxon>Collembola</taxon>
        <taxon>Symphypleona</taxon>
        <taxon>Sminthuridae</taxon>
        <taxon>Allacma</taxon>
    </lineage>
</organism>
<feature type="domain" description="C2H2-type" evidence="8">
    <location>
        <begin position="508"/>
        <end position="535"/>
    </location>
</feature>
<gene>
    <name evidence="9" type="ORF">AFUS01_LOCUS46591</name>
</gene>
<feature type="compositionally biased region" description="Polar residues" evidence="7">
    <location>
        <begin position="649"/>
        <end position="663"/>
    </location>
</feature>
<keyword evidence="4" id="KW-0862">Zinc</keyword>
<evidence type="ECO:0000256" key="5">
    <source>
        <dbReference type="ARBA" id="ARBA00023242"/>
    </source>
</evidence>
<feature type="domain" description="C2H2-type" evidence="8">
    <location>
        <begin position="625"/>
        <end position="653"/>
    </location>
</feature>
<dbReference type="GO" id="GO:0008270">
    <property type="term" value="F:zinc ion binding"/>
    <property type="evidence" value="ECO:0007669"/>
    <property type="project" value="UniProtKB-KW"/>
</dbReference>
<feature type="compositionally biased region" description="Basic residues" evidence="7">
    <location>
        <begin position="161"/>
        <end position="170"/>
    </location>
</feature>
<evidence type="ECO:0000256" key="6">
    <source>
        <dbReference type="PROSITE-ProRule" id="PRU00042"/>
    </source>
</evidence>
<feature type="region of interest" description="Disordered" evidence="7">
    <location>
        <begin position="648"/>
        <end position="669"/>
    </location>
</feature>
<feature type="region of interest" description="Disordered" evidence="7">
    <location>
        <begin position="342"/>
        <end position="361"/>
    </location>
</feature>
<feature type="domain" description="C2H2-type" evidence="8">
    <location>
        <begin position="595"/>
        <end position="624"/>
    </location>
</feature>
<keyword evidence="3 6" id="KW-0863">Zinc-finger</keyword>
<evidence type="ECO:0000256" key="4">
    <source>
        <dbReference type="ARBA" id="ARBA00022833"/>
    </source>
</evidence>
<name>A0A8J2LR58_9HEXA</name>
<dbReference type="PANTHER" id="PTHR24394">
    <property type="entry name" value="ZINC FINGER PROTEIN"/>
    <property type="match status" value="1"/>
</dbReference>
<keyword evidence="1" id="KW-0479">Metal-binding</keyword>
<evidence type="ECO:0000256" key="3">
    <source>
        <dbReference type="ARBA" id="ARBA00022771"/>
    </source>
</evidence>
<dbReference type="OrthoDB" id="10039931at2759"/>
<evidence type="ECO:0000313" key="9">
    <source>
        <dbReference type="EMBL" id="CAG7837484.1"/>
    </source>
</evidence>
<dbReference type="Pfam" id="PF13894">
    <property type="entry name" value="zf-C2H2_4"/>
    <property type="match status" value="1"/>
</dbReference>
<keyword evidence="2" id="KW-0677">Repeat</keyword>
<dbReference type="SMART" id="SM00355">
    <property type="entry name" value="ZnF_C2H2"/>
    <property type="match status" value="8"/>
</dbReference>
<accession>A0A8J2LR58</accession>
<feature type="domain" description="C2H2-type" evidence="8">
    <location>
        <begin position="677"/>
        <end position="700"/>
    </location>
</feature>
<dbReference type="EMBL" id="CAJVCH010571426">
    <property type="protein sequence ID" value="CAG7837484.1"/>
    <property type="molecule type" value="Genomic_DNA"/>
</dbReference>
<feature type="compositionally biased region" description="Acidic residues" evidence="7">
    <location>
        <begin position="342"/>
        <end position="356"/>
    </location>
</feature>
<evidence type="ECO:0000256" key="2">
    <source>
        <dbReference type="ARBA" id="ARBA00022737"/>
    </source>
</evidence>
<dbReference type="PROSITE" id="PS00028">
    <property type="entry name" value="ZINC_FINGER_C2H2_1"/>
    <property type="match status" value="5"/>
</dbReference>
<dbReference type="AlphaFoldDB" id="A0A8J2LR58"/>
<dbReference type="PANTHER" id="PTHR24394:SF29">
    <property type="entry name" value="MYONEURIN"/>
    <property type="match status" value="1"/>
</dbReference>
<dbReference type="GO" id="GO:0005634">
    <property type="term" value="C:nucleus"/>
    <property type="evidence" value="ECO:0007669"/>
    <property type="project" value="TreeGrafter"/>
</dbReference>
<evidence type="ECO:0000256" key="7">
    <source>
        <dbReference type="SAM" id="MobiDB-lite"/>
    </source>
</evidence>
<protein>
    <recommendedName>
        <fullName evidence="8">C2H2-type domain-containing protein</fullName>
    </recommendedName>
</protein>
<proteinExistence type="predicted"/>
<reference evidence="9" key="1">
    <citation type="submission" date="2021-06" db="EMBL/GenBank/DDBJ databases">
        <authorList>
            <person name="Hodson N. C."/>
            <person name="Mongue J. A."/>
            <person name="Jaron S. K."/>
        </authorList>
    </citation>
    <scope>NUCLEOTIDE SEQUENCE</scope>
</reference>
<dbReference type="GO" id="GO:0000981">
    <property type="term" value="F:DNA-binding transcription factor activity, RNA polymerase II-specific"/>
    <property type="evidence" value="ECO:0007669"/>
    <property type="project" value="TreeGrafter"/>
</dbReference>
<evidence type="ECO:0000259" key="8">
    <source>
        <dbReference type="PROSITE" id="PS50157"/>
    </source>
</evidence>
<keyword evidence="5" id="KW-0539">Nucleus</keyword>
<evidence type="ECO:0000313" key="10">
    <source>
        <dbReference type="Proteomes" id="UP000708208"/>
    </source>
</evidence>
<sequence length="724" mass="82166">MSCIICNQCLQINNNASDEVWIKSDPEKSNHETILTHFFNYFHIHLPLASEYWTLTADDLPFCPTCEYMAGKLVDLKEKLEIVKNDLAVTERWMKSQIKKISRSTGCSDLSDKQSREDARVQTIRDLIVGPVIRLTRLPKTETRVRNYNNQPKAPSETGGKKYRRLSRKKIKSEVDTETFSKPDVLNGSQTELCTTAVGIKKLGKNSPKKKTVTSSEGIEETKPLELLEGVSEVVNSNEQILLDSQNDPDNFTDLIVLKGETVTFELAFAKTVDSSDFRDENSVVPELEIVEEVPRFCHEEIVEEVPKFCHEEIVGGDDILDLETDPLQSAGDSVDEDFVVSEGEETAEAEEEERSDTETKKYVGLKQQGSCNPFSKPARAIKKLEGEDRYLYHDKLEFTGNPTVGYQCIKCSNGHNYANRHGIYLHLRNHLRYPDRSKKSRTSKEKVKRIDGEDDRYIFDGKLEFMGNDQSGYNCSLCPEWTFPNQERVLRHFLIHLRDTTLGNTNTKCPICGKVLVSPGGLKNHIKAHDDSSKLICEVCGKYCKTVKALGCHMRFNHGKVEFHECDICGKKIRGDDSHLRSHKNSVHLKLKKWCCEFCGKGFSYGPSLQRHLLSAAHSSEKQYSCDVCGEQFRHLLSKIKHMRRFHSQPSDNASATQQPDSEVQDSDEDVGLKSLRCKLCGLKYQRNCHLTRHLAQIHGVVSEKKQPKLGKRQAKAVTVTDT</sequence>
<evidence type="ECO:0000256" key="1">
    <source>
        <dbReference type="ARBA" id="ARBA00022723"/>
    </source>
</evidence>
<comment type="caution">
    <text evidence="9">The sequence shown here is derived from an EMBL/GenBank/DDBJ whole genome shotgun (WGS) entry which is preliminary data.</text>
</comment>
<dbReference type="InterPro" id="IPR013087">
    <property type="entry name" value="Znf_C2H2_type"/>
</dbReference>
<feature type="region of interest" description="Disordered" evidence="7">
    <location>
        <begin position="147"/>
        <end position="170"/>
    </location>
</feature>
<dbReference type="Proteomes" id="UP000708208">
    <property type="component" value="Unassembled WGS sequence"/>
</dbReference>
<dbReference type="PROSITE" id="PS50157">
    <property type="entry name" value="ZINC_FINGER_C2H2_2"/>
    <property type="match status" value="4"/>
</dbReference>
<keyword evidence="10" id="KW-1185">Reference proteome</keyword>